<feature type="compositionally biased region" description="Polar residues" evidence="1">
    <location>
        <begin position="42"/>
        <end position="60"/>
    </location>
</feature>
<sequence length="151" mass="16665">MRISLQGQAMRAQLLDSGNGIRLNIPINKNTPFRYKKTVSVTNSFKSSPETGQDTRNQQQQHREEAAETDDVGISFRRLLGDLWVISIPKQHSTASAEQGINSPISSAMFHVLGLLAVELSRKRAAAMLHLFARNRQNAVDHLASFLAGGI</sequence>
<dbReference type="Proteomes" id="UP001222027">
    <property type="component" value="Unassembled WGS sequence"/>
</dbReference>
<organism evidence="2 3">
    <name type="scientific">Ensete ventricosum</name>
    <name type="common">Abyssinian banana</name>
    <name type="synonym">Musa ensete</name>
    <dbReference type="NCBI Taxonomy" id="4639"/>
    <lineage>
        <taxon>Eukaryota</taxon>
        <taxon>Viridiplantae</taxon>
        <taxon>Streptophyta</taxon>
        <taxon>Embryophyta</taxon>
        <taxon>Tracheophyta</taxon>
        <taxon>Spermatophyta</taxon>
        <taxon>Magnoliopsida</taxon>
        <taxon>Liliopsida</taxon>
        <taxon>Zingiberales</taxon>
        <taxon>Musaceae</taxon>
        <taxon>Ensete</taxon>
    </lineage>
</organism>
<gene>
    <name evidence="2" type="ORF">OPV22_030392</name>
</gene>
<feature type="region of interest" description="Disordered" evidence="1">
    <location>
        <begin position="42"/>
        <end position="69"/>
    </location>
</feature>
<evidence type="ECO:0000313" key="3">
    <source>
        <dbReference type="Proteomes" id="UP001222027"/>
    </source>
</evidence>
<name>A0AAV8QFU0_ENSVE</name>
<protein>
    <submittedName>
        <fullName evidence="2">Uncharacterized protein</fullName>
    </submittedName>
</protein>
<evidence type="ECO:0000313" key="2">
    <source>
        <dbReference type="EMBL" id="KAJ8467840.1"/>
    </source>
</evidence>
<dbReference type="EMBL" id="JAQQAF010000008">
    <property type="protein sequence ID" value="KAJ8467840.1"/>
    <property type="molecule type" value="Genomic_DNA"/>
</dbReference>
<proteinExistence type="predicted"/>
<evidence type="ECO:0000256" key="1">
    <source>
        <dbReference type="SAM" id="MobiDB-lite"/>
    </source>
</evidence>
<reference evidence="2 3" key="1">
    <citation type="submission" date="2022-12" db="EMBL/GenBank/DDBJ databases">
        <title>Chromosome-scale assembly of the Ensete ventricosum genome.</title>
        <authorList>
            <person name="Dussert Y."/>
            <person name="Stocks J."/>
            <person name="Wendawek A."/>
            <person name="Woldeyes F."/>
            <person name="Nichols R.A."/>
            <person name="Borrell J.S."/>
        </authorList>
    </citation>
    <scope>NUCLEOTIDE SEQUENCE [LARGE SCALE GENOMIC DNA]</scope>
    <source>
        <strain evidence="3">cv. Maze</strain>
        <tissue evidence="2">Seeds</tissue>
    </source>
</reference>
<keyword evidence="3" id="KW-1185">Reference proteome</keyword>
<accession>A0AAV8QFU0</accession>
<comment type="caution">
    <text evidence="2">The sequence shown here is derived from an EMBL/GenBank/DDBJ whole genome shotgun (WGS) entry which is preliminary data.</text>
</comment>
<dbReference type="AlphaFoldDB" id="A0AAV8QFU0"/>